<dbReference type="Pfam" id="PF05726">
    <property type="entry name" value="Pirin_C"/>
    <property type="match status" value="1"/>
</dbReference>
<feature type="binding site" evidence="2">
    <location>
        <position position="51"/>
    </location>
    <ligand>
        <name>Fe cation</name>
        <dbReference type="ChEBI" id="CHEBI:24875"/>
    </ligand>
</feature>
<dbReference type="PANTHER" id="PTHR13903">
    <property type="entry name" value="PIRIN-RELATED"/>
    <property type="match status" value="1"/>
</dbReference>
<dbReference type="EMBL" id="FNOJ01000012">
    <property type="protein sequence ID" value="SDW72811.1"/>
    <property type="molecule type" value="Genomic_DNA"/>
</dbReference>
<keyword evidence="8" id="KW-1185">Reference proteome</keyword>
<dbReference type="InterPro" id="IPR012093">
    <property type="entry name" value="Pirin"/>
</dbReference>
<evidence type="ECO:0000259" key="4">
    <source>
        <dbReference type="Pfam" id="PF02678"/>
    </source>
</evidence>
<comment type="cofactor">
    <cofactor evidence="2">
        <name>Fe cation</name>
        <dbReference type="ChEBI" id="CHEBI:24875"/>
    </cofactor>
    <text evidence="2">Binds 1 Fe cation per subunit.</text>
</comment>
<sequence length="251" mass="27327">MTWLKYPGGQRATTMGQEHARVFPTRHTPYIDPFLLLDHFAVAKPYGFPDHPHRGFEILTYVLEGALAHADSAGHESVIPAGGVQHVVAGKGIVHSEMPGTDGIDSGLQLWINLPRSEKGIDPGYEDIMPAALPREQVTTGVERTWIVGGLSPVKTRRSMQFEDVTIAAGQTHTLQVPTGYQGFIYVLAGQGYLGEDETPINKGDLLVFMATGDVESLPLTPVRAQDDLRAVFVFGEPVGERPIFNGPFVD</sequence>
<evidence type="ECO:0008006" key="9">
    <source>
        <dbReference type="Google" id="ProtNLM"/>
    </source>
</evidence>
<name>A0A1H2VX38_9BACL</name>
<dbReference type="PANTHER" id="PTHR13903:SF8">
    <property type="entry name" value="PIRIN"/>
    <property type="match status" value="1"/>
</dbReference>
<evidence type="ECO:0000256" key="1">
    <source>
        <dbReference type="ARBA" id="ARBA00008416"/>
    </source>
</evidence>
<reference evidence="6" key="3">
    <citation type="submission" date="2023-02" db="EMBL/GenBank/DDBJ databases">
        <title>Proposal of a novel subspecies: Alicyclobacillus hesperidum subspecies aegle.</title>
        <authorList>
            <person name="Goto K."/>
            <person name="Fujii T."/>
            <person name="Yasui K."/>
            <person name="Mochida K."/>
            <person name="Kato-Tanaka Y."/>
            <person name="Morohoshi S."/>
            <person name="An S.Y."/>
            <person name="Kasai H."/>
            <person name="Yokota A."/>
        </authorList>
    </citation>
    <scope>NUCLEOTIDE SEQUENCE</scope>
    <source>
        <strain evidence="6">DSM 12766</strain>
    </source>
</reference>
<gene>
    <name evidence="6" type="ORF">Heshes_19850</name>
    <name evidence="7" type="ORF">SAMN04489725_11260</name>
</gene>
<dbReference type="SUPFAM" id="SSF51182">
    <property type="entry name" value="RmlC-like cupins"/>
    <property type="match status" value="1"/>
</dbReference>
<evidence type="ECO:0000256" key="3">
    <source>
        <dbReference type="RuleBase" id="RU003457"/>
    </source>
</evidence>
<dbReference type="InterPro" id="IPR011051">
    <property type="entry name" value="RmlC_Cupin_sf"/>
</dbReference>
<dbReference type="PIRSF" id="PIRSF006232">
    <property type="entry name" value="Pirin"/>
    <property type="match status" value="1"/>
</dbReference>
<dbReference type="InterPro" id="IPR008778">
    <property type="entry name" value="Pirin_C_dom"/>
</dbReference>
<comment type="similarity">
    <text evidence="1 3">Belongs to the pirin family.</text>
</comment>
<dbReference type="InterPro" id="IPR014710">
    <property type="entry name" value="RmlC-like_jellyroll"/>
</dbReference>
<feature type="domain" description="Pirin C-terminal" evidence="5">
    <location>
        <begin position="164"/>
        <end position="250"/>
    </location>
</feature>
<dbReference type="Gene3D" id="2.60.120.10">
    <property type="entry name" value="Jelly Rolls"/>
    <property type="match status" value="1"/>
</dbReference>
<reference evidence="7" key="2">
    <citation type="submission" date="2016-10" db="EMBL/GenBank/DDBJ databases">
        <authorList>
            <person name="de Groot N.N."/>
        </authorList>
    </citation>
    <scope>NUCLEOTIDE SEQUENCE [LARGE SCALE GENOMIC DNA]</scope>
    <source>
        <strain evidence="7">DSM 12489</strain>
    </source>
</reference>
<dbReference type="AlphaFoldDB" id="A0A1H2VX38"/>
<dbReference type="InterPro" id="IPR003829">
    <property type="entry name" value="Pirin_N_dom"/>
</dbReference>
<evidence type="ECO:0000259" key="5">
    <source>
        <dbReference type="Pfam" id="PF05726"/>
    </source>
</evidence>
<evidence type="ECO:0000313" key="6">
    <source>
        <dbReference type="EMBL" id="GLV14301.1"/>
    </source>
</evidence>
<dbReference type="Proteomes" id="UP001157137">
    <property type="component" value="Unassembled WGS sequence"/>
</dbReference>
<reference evidence="8" key="1">
    <citation type="submission" date="2016-10" db="EMBL/GenBank/DDBJ databases">
        <authorList>
            <person name="Varghese N."/>
        </authorList>
    </citation>
    <scope>NUCLEOTIDE SEQUENCE [LARGE SCALE GENOMIC DNA]</scope>
    <source>
        <strain evidence="8">DSM 12489</strain>
    </source>
</reference>
<organism evidence="7 8">
    <name type="scientific">Alicyclobacillus hesperidum</name>
    <dbReference type="NCBI Taxonomy" id="89784"/>
    <lineage>
        <taxon>Bacteria</taxon>
        <taxon>Bacillati</taxon>
        <taxon>Bacillota</taxon>
        <taxon>Bacilli</taxon>
        <taxon>Bacillales</taxon>
        <taxon>Alicyclobacillaceae</taxon>
        <taxon>Alicyclobacillus</taxon>
    </lineage>
</organism>
<feature type="binding site" evidence="2">
    <location>
        <position position="97"/>
    </location>
    <ligand>
        <name>Fe cation</name>
        <dbReference type="ChEBI" id="CHEBI:24875"/>
    </ligand>
</feature>
<proteinExistence type="inferred from homology"/>
<feature type="domain" description="Pirin N-terminal" evidence="4">
    <location>
        <begin position="20"/>
        <end position="112"/>
    </location>
</feature>
<keyword evidence="2" id="KW-0408">Iron</keyword>
<accession>A0A1H2VX38</accession>
<dbReference type="Proteomes" id="UP000182589">
    <property type="component" value="Unassembled WGS sequence"/>
</dbReference>
<feature type="binding site" evidence="2">
    <location>
        <position position="53"/>
    </location>
    <ligand>
        <name>Fe cation</name>
        <dbReference type="ChEBI" id="CHEBI:24875"/>
    </ligand>
</feature>
<protein>
    <recommendedName>
        <fullName evidence="9">Pirin N-terminal domain-containing protein</fullName>
    </recommendedName>
</protein>
<evidence type="ECO:0000313" key="7">
    <source>
        <dbReference type="EMBL" id="SDW72811.1"/>
    </source>
</evidence>
<evidence type="ECO:0000313" key="8">
    <source>
        <dbReference type="Proteomes" id="UP000182589"/>
    </source>
</evidence>
<dbReference type="GO" id="GO:0046872">
    <property type="term" value="F:metal ion binding"/>
    <property type="evidence" value="ECO:0007669"/>
    <property type="project" value="UniProtKB-KW"/>
</dbReference>
<dbReference type="Pfam" id="PF02678">
    <property type="entry name" value="Pirin"/>
    <property type="match status" value="1"/>
</dbReference>
<evidence type="ECO:0000256" key="2">
    <source>
        <dbReference type="PIRSR" id="PIRSR006232-1"/>
    </source>
</evidence>
<dbReference type="EMBL" id="BSRA01000010">
    <property type="protein sequence ID" value="GLV14301.1"/>
    <property type="molecule type" value="Genomic_DNA"/>
</dbReference>
<dbReference type="CDD" id="cd02909">
    <property type="entry name" value="cupin_pirin_N"/>
    <property type="match status" value="1"/>
</dbReference>
<feature type="binding site" evidence="2">
    <location>
        <position position="95"/>
    </location>
    <ligand>
        <name>Fe cation</name>
        <dbReference type="ChEBI" id="CHEBI:24875"/>
    </ligand>
</feature>
<dbReference type="CDD" id="cd02247">
    <property type="entry name" value="cupin_pirin_C"/>
    <property type="match status" value="1"/>
</dbReference>
<dbReference type="RefSeq" id="WP_040288688.1">
    <property type="nucleotide sequence ID" value="NZ_BSRA01000010.1"/>
</dbReference>
<keyword evidence="2" id="KW-0479">Metal-binding</keyword>